<dbReference type="Pfam" id="PF01077">
    <property type="entry name" value="NIR_SIR"/>
    <property type="match status" value="1"/>
</dbReference>
<organism evidence="5 6">
    <name type="scientific">Paenibacillus catalpae</name>
    <dbReference type="NCBI Taxonomy" id="1045775"/>
    <lineage>
        <taxon>Bacteria</taxon>
        <taxon>Bacillati</taxon>
        <taxon>Bacillota</taxon>
        <taxon>Bacilli</taxon>
        <taxon>Bacillales</taxon>
        <taxon>Paenibacillaceae</taxon>
        <taxon>Paenibacillus</taxon>
    </lineage>
</organism>
<dbReference type="GO" id="GO:0016002">
    <property type="term" value="F:sulfite reductase activity"/>
    <property type="evidence" value="ECO:0007669"/>
    <property type="project" value="TreeGrafter"/>
</dbReference>
<dbReference type="InterPro" id="IPR006067">
    <property type="entry name" value="NO2/SO3_Rdtase_4Fe4S_dom"/>
</dbReference>
<dbReference type="InterPro" id="IPR045169">
    <property type="entry name" value="NO2/SO3_Rdtase_4Fe4S_prot"/>
</dbReference>
<gene>
    <name evidence="5" type="ORF">SAMN05216378_2301</name>
</gene>
<proteinExistence type="predicted"/>
<evidence type="ECO:0000256" key="1">
    <source>
        <dbReference type="ARBA" id="ARBA00022723"/>
    </source>
</evidence>
<sequence length="210" mass="22959">MGYKKFAVSPGFEEGGSLFKPEQLAMLGSIVGADAKIELTTFKQLYVELDENLFEAVQDQLRLTGLDIQPAGFYTKNLIACNFCRGAEDAGLNLAKRLDQAVAGKEVPSPLKIGFAGCALGTSEPLLKDISVIKMNKVYDVYVGGEAKGIKARLGQLFVSSLPEDQVIPVVTGLIKVFQEQGKKKEKFSKFVQRLTIEELRKVTGTCLNY</sequence>
<dbReference type="Gene3D" id="3.30.413.10">
    <property type="entry name" value="Sulfite Reductase Hemoprotein, domain 1"/>
    <property type="match status" value="1"/>
</dbReference>
<keyword evidence="3" id="KW-0411">Iron-sulfur</keyword>
<keyword evidence="2" id="KW-0408">Iron</keyword>
<reference evidence="6" key="1">
    <citation type="submission" date="2016-10" db="EMBL/GenBank/DDBJ databases">
        <authorList>
            <person name="Varghese N."/>
            <person name="Submissions S."/>
        </authorList>
    </citation>
    <scope>NUCLEOTIDE SEQUENCE [LARGE SCALE GENOMIC DNA]</scope>
    <source>
        <strain evidence="6">CGMCC 1.10784</strain>
    </source>
</reference>
<name>A0A1I1XQC2_9BACL</name>
<dbReference type="GO" id="GO:0046872">
    <property type="term" value="F:metal ion binding"/>
    <property type="evidence" value="ECO:0007669"/>
    <property type="project" value="UniProtKB-KW"/>
</dbReference>
<evidence type="ECO:0000256" key="3">
    <source>
        <dbReference type="ARBA" id="ARBA00023014"/>
    </source>
</evidence>
<dbReference type="EMBL" id="FOMT01000002">
    <property type="protein sequence ID" value="SFE09514.1"/>
    <property type="molecule type" value="Genomic_DNA"/>
</dbReference>
<dbReference type="OrthoDB" id="9800558at2"/>
<dbReference type="GO" id="GO:0020037">
    <property type="term" value="F:heme binding"/>
    <property type="evidence" value="ECO:0007669"/>
    <property type="project" value="InterPro"/>
</dbReference>
<dbReference type="InterPro" id="IPR045854">
    <property type="entry name" value="NO2/SO3_Rdtase_4Fe4S_sf"/>
</dbReference>
<dbReference type="STRING" id="1045775.SAMN05216378_2301"/>
<dbReference type="GO" id="GO:0051536">
    <property type="term" value="F:iron-sulfur cluster binding"/>
    <property type="evidence" value="ECO:0007669"/>
    <property type="project" value="UniProtKB-KW"/>
</dbReference>
<dbReference type="PANTHER" id="PTHR11493:SF54">
    <property type="entry name" value="ANAEROBIC SULFITE REDUCTASE SUBUNIT C"/>
    <property type="match status" value="1"/>
</dbReference>
<keyword evidence="1" id="KW-0479">Metal-binding</keyword>
<evidence type="ECO:0000313" key="5">
    <source>
        <dbReference type="EMBL" id="SFE09514.1"/>
    </source>
</evidence>
<evidence type="ECO:0000259" key="4">
    <source>
        <dbReference type="Pfam" id="PF01077"/>
    </source>
</evidence>
<dbReference type="GO" id="GO:0050311">
    <property type="term" value="F:sulfite reductase (ferredoxin) activity"/>
    <property type="evidence" value="ECO:0007669"/>
    <property type="project" value="TreeGrafter"/>
</dbReference>
<dbReference type="Proteomes" id="UP000198855">
    <property type="component" value="Unassembled WGS sequence"/>
</dbReference>
<evidence type="ECO:0000256" key="2">
    <source>
        <dbReference type="ARBA" id="ARBA00023004"/>
    </source>
</evidence>
<dbReference type="PANTHER" id="PTHR11493">
    <property type="entry name" value="SULFITE REDUCTASE [NADPH] SUBUNIT BETA-RELATED"/>
    <property type="match status" value="1"/>
</dbReference>
<evidence type="ECO:0000313" key="6">
    <source>
        <dbReference type="Proteomes" id="UP000198855"/>
    </source>
</evidence>
<feature type="domain" description="Nitrite/sulphite reductase 4Fe-4S" evidence="4">
    <location>
        <begin position="93"/>
        <end position="205"/>
    </location>
</feature>
<dbReference type="SUPFAM" id="SSF56014">
    <property type="entry name" value="Nitrite and sulphite reductase 4Fe-4S domain-like"/>
    <property type="match status" value="1"/>
</dbReference>
<keyword evidence="6" id="KW-1185">Reference proteome</keyword>
<dbReference type="GO" id="GO:0009337">
    <property type="term" value="C:sulfite reductase complex (NADPH)"/>
    <property type="evidence" value="ECO:0007669"/>
    <property type="project" value="TreeGrafter"/>
</dbReference>
<protein>
    <submittedName>
        <fullName evidence="5">Nitrite and sulphite reductase 4Fe-4S domain-containing protein</fullName>
    </submittedName>
</protein>
<dbReference type="RefSeq" id="WP_091184781.1">
    <property type="nucleotide sequence ID" value="NZ_FOMT01000002.1"/>
</dbReference>
<dbReference type="GO" id="GO:0000103">
    <property type="term" value="P:sulfate assimilation"/>
    <property type="evidence" value="ECO:0007669"/>
    <property type="project" value="TreeGrafter"/>
</dbReference>
<accession>A0A1I1XQC2</accession>
<dbReference type="AlphaFoldDB" id="A0A1I1XQC2"/>